<dbReference type="GO" id="GO:0042256">
    <property type="term" value="P:cytosolic ribosome assembly"/>
    <property type="evidence" value="ECO:0007669"/>
    <property type="project" value="InterPro"/>
</dbReference>
<dbReference type="Pfam" id="PF01912">
    <property type="entry name" value="eIF-6"/>
    <property type="match status" value="1"/>
</dbReference>
<dbReference type="SUPFAM" id="SSF55909">
    <property type="entry name" value="Pentein"/>
    <property type="match status" value="1"/>
</dbReference>
<dbReference type="PANTHER" id="PTHR10784">
    <property type="entry name" value="TRANSLATION INITIATION FACTOR 6"/>
    <property type="match status" value="1"/>
</dbReference>
<dbReference type="PIRSF" id="PIRSF006413">
    <property type="entry name" value="IF-6"/>
    <property type="match status" value="1"/>
</dbReference>
<dbReference type="STRING" id="1603555.SU86_007845"/>
<evidence type="ECO:0000313" key="4">
    <source>
        <dbReference type="EMBL" id="AJZ76291.1"/>
    </source>
</evidence>
<dbReference type="GeneID" id="24874469"/>
<evidence type="ECO:0000256" key="1">
    <source>
        <dbReference type="ARBA" id="ARBA00022540"/>
    </source>
</evidence>
<protein>
    <recommendedName>
        <fullName evidence="3">Translation initiation factor 6</fullName>
        <shortName evidence="3">aIF-6</shortName>
    </recommendedName>
</protein>
<dbReference type="AlphaFoldDB" id="A0A3G1B2E1"/>
<dbReference type="KEGG" id="tah:SU86_007845"/>
<dbReference type="RefSeq" id="WP_048186976.1">
    <property type="nucleotide sequence ID" value="NZ_CP011097.1"/>
</dbReference>
<dbReference type="GO" id="GO:0043022">
    <property type="term" value="F:ribosome binding"/>
    <property type="evidence" value="ECO:0007669"/>
    <property type="project" value="InterPro"/>
</dbReference>
<proteinExistence type="inferred from homology"/>
<keyword evidence="5" id="KW-1185">Reference proteome</keyword>
<keyword evidence="2 3" id="KW-0648">Protein biosynthesis</keyword>
<accession>A0A3G1B2E1</accession>
<dbReference type="SMART" id="SM00654">
    <property type="entry name" value="eIF6"/>
    <property type="match status" value="1"/>
</dbReference>
<evidence type="ECO:0000313" key="5">
    <source>
        <dbReference type="Proteomes" id="UP000266745"/>
    </source>
</evidence>
<comment type="similarity">
    <text evidence="3">Belongs to the eIF-6 family.</text>
</comment>
<name>A0A3G1B2E1_9ARCH</name>
<comment type="function">
    <text evidence="3">Binds to the 50S ribosomal subunit and prevents its association with the 30S ribosomal subunit to form the 70S initiation complex.</text>
</comment>
<dbReference type="EMBL" id="CP011097">
    <property type="protein sequence ID" value="AJZ76291.1"/>
    <property type="molecule type" value="Genomic_DNA"/>
</dbReference>
<sequence length="221" mass="24040">MDIYKYDVYRSPNIGIYSKVNDNFLFLPNGFADTKADTLAEYLKVQHLYTSVASTRVIGIMMVMNNTGILLPSLCSQWEIDFMKKSTKLNVAVLDTKHNALGNLIAANDKGAIVSPKIPAEMVKTIEDTLGVEAIQKKIAGYHQAGVMVCANNIGGIIHPETDEEDIKSISDVLKVKLEPATINGGIPYIASGILANNKAVVVGHLTNGPEIMMLTRAFTE</sequence>
<reference evidence="4 5" key="1">
    <citation type="journal article" date="2016" name="Sci. Rep.">
        <title>A novel ammonia-oxidizing archaeon from wastewater treatment plant: Its enrichment, physiological and genomic characteristics.</title>
        <authorList>
            <person name="Li Y."/>
            <person name="Ding K."/>
            <person name="Wen X."/>
            <person name="Zhang B."/>
            <person name="Shen B."/>
            <person name="Yang Y."/>
        </authorList>
    </citation>
    <scope>NUCLEOTIDE SEQUENCE [LARGE SCALE GENOMIC DNA]</scope>
    <source>
        <strain evidence="4 5">SAT1</strain>
    </source>
</reference>
<dbReference type="Gene3D" id="3.75.10.10">
    <property type="entry name" value="L-arginine/glycine Amidinotransferase, Chain A"/>
    <property type="match status" value="1"/>
</dbReference>
<keyword evidence="1 3" id="KW-0396">Initiation factor</keyword>
<dbReference type="GO" id="GO:0003743">
    <property type="term" value="F:translation initiation factor activity"/>
    <property type="evidence" value="ECO:0007669"/>
    <property type="project" value="UniProtKB-UniRule"/>
</dbReference>
<evidence type="ECO:0000256" key="2">
    <source>
        <dbReference type="ARBA" id="ARBA00022917"/>
    </source>
</evidence>
<organism evidence="4 5">
    <name type="scientific">Candidatus Nitrosotenuis cloacae</name>
    <dbReference type="NCBI Taxonomy" id="1603555"/>
    <lineage>
        <taxon>Archaea</taxon>
        <taxon>Nitrososphaerota</taxon>
        <taxon>Candidatus Nitrosotenuis</taxon>
    </lineage>
</organism>
<dbReference type="NCBIfam" id="TIGR00323">
    <property type="entry name" value="eIF-6"/>
    <property type="match status" value="1"/>
</dbReference>
<dbReference type="OrthoDB" id="33582at2157"/>
<evidence type="ECO:0000256" key="3">
    <source>
        <dbReference type="HAMAP-Rule" id="MF_00032"/>
    </source>
</evidence>
<dbReference type="HAMAP" id="MF_00032">
    <property type="entry name" value="eIF_6"/>
    <property type="match status" value="1"/>
</dbReference>
<dbReference type="InterPro" id="IPR002769">
    <property type="entry name" value="eIF6"/>
</dbReference>
<dbReference type="Proteomes" id="UP000266745">
    <property type="component" value="Chromosome"/>
</dbReference>
<gene>
    <name evidence="3" type="primary">eif6</name>
    <name evidence="4" type="ORF">SU86_007845</name>
</gene>